<evidence type="ECO:0000313" key="1">
    <source>
        <dbReference type="EMBL" id="KIK01048.1"/>
    </source>
</evidence>
<gene>
    <name evidence="1" type="ORF">K443DRAFT_99358</name>
</gene>
<reference evidence="2" key="2">
    <citation type="submission" date="2015-01" db="EMBL/GenBank/DDBJ databases">
        <title>Evolutionary Origins and Diversification of the Mycorrhizal Mutualists.</title>
        <authorList>
            <consortium name="DOE Joint Genome Institute"/>
            <consortium name="Mycorrhizal Genomics Consortium"/>
            <person name="Kohler A."/>
            <person name="Kuo A."/>
            <person name="Nagy L.G."/>
            <person name="Floudas D."/>
            <person name="Copeland A."/>
            <person name="Barry K.W."/>
            <person name="Cichocki N."/>
            <person name="Veneault-Fourrey C."/>
            <person name="LaButti K."/>
            <person name="Lindquist E.A."/>
            <person name="Lipzen A."/>
            <person name="Lundell T."/>
            <person name="Morin E."/>
            <person name="Murat C."/>
            <person name="Riley R."/>
            <person name="Ohm R."/>
            <person name="Sun H."/>
            <person name="Tunlid A."/>
            <person name="Henrissat B."/>
            <person name="Grigoriev I.V."/>
            <person name="Hibbett D.S."/>
            <person name="Martin F."/>
        </authorList>
    </citation>
    <scope>NUCLEOTIDE SEQUENCE [LARGE SCALE GENOMIC DNA]</scope>
    <source>
        <strain evidence="2">LaAM-08-1</strain>
    </source>
</reference>
<dbReference type="EMBL" id="KN838613">
    <property type="protein sequence ID" value="KIK01048.1"/>
    <property type="molecule type" value="Genomic_DNA"/>
</dbReference>
<evidence type="ECO:0000313" key="2">
    <source>
        <dbReference type="Proteomes" id="UP000054477"/>
    </source>
</evidence>
<dbReference type="Proteomes" id="UP000054477">
    <property type="component" value="Unassembled WGS sequence"/>
</dbReference>
<protein>
    <submittedName>
        <fullName evidence="1">Uncharacterized protein</fullName>
    </submittedName>
</protein>
<organism evidence="1 2">
    <name type="scientific">Laccaria amethystina LaAM-08-1</name>
    <dbReference type="NCBI Taxonomy" id="1095629"/>
    <lineage>
        <taxon>Eukaryota</taxon>
        <taxon>Fungi</taxon>
        <taxon>Dikarya</taxon>
        <taxon>Basidiomycota</taxon>
        <taxon>Agaricomycotina</taxon>
        <taxon>Agaricomycetes</taxon>
        <taxon>Agaricomycetidae</taxon>
        <taxon>Agaricales</taxon>
        <taxon>Agaricineae</taxon>
        <taxon>Hydnangiaceae</taxon>
        <taxon>Laccaria</taxon>
    </lineage>
</organism>
<dbReference type="OrthoDB" id="3061387at2759"/>
<sequence length="58" mass="6639">EETHMSMPDIQEAIRSLKEQIRVLREQQQSAWALGLSDDHPPGYTPMEVMQISREASS</sequence>
<proteinExistence type="predicted"/>
<dbReference type="AlphaFoldDB" id="A0A0C9XZ45"/>
<dbReference type="HOGENOM" id="CLU_2984536_0_0_1"/>
<name>A0A0C9XZ45_9AGAR</name>
<feature type="non-terminal residue" evidence="1">
    <location>
        <position position="1"/>
    </location>
</feature>
<accession>A0A0C9XZ45</accession>
<reference evidence="1 2" key="1">
    <citation type="submission" date="2014-04" db="EMBL/GenBank/DDBJ databases">
        <authorList>
            <consortium name="DOE Joint Genome Institute"/>
            <person name="Kuo A."/>
            <person name="Kohler A."/>
            <person name="Nagy L.G."/>
            <person name="Floudas D."/>
            <person name="Copeland A."/>
            <person name="Barry K.W."/>
            <person name="Cichocki N."/>
            <person name="Veneault-Fourrey C."/>
            <person name="LaButti K."/>
            <person name="Lindquist E.A."/>
            <person name="Lipzen A."/>
            <person name="Lundell T."/>
            <person name="Morin E."/>
            <person name="Murat C."/>
            <person name="Sun H."/>
            <person name="Tunlid A."/>
            <person name="Henrissat B."/>
            <person name="Grigoriev I.V."/>
            <person name="Hibbett D.S."/>
            <person name="Martin F."/>
            <person name="Nordberg H.P."/>
            <person name="Cantor M.N."/>
            <person name="Hua S.X."/>
        </authorList>
    </citation>
    <scope>NUCLEOTIDE SEQUENCE [LARGE SCALE GENOMIC DNA]</scope>
    <source>
        <strain evidence="1 2">LaAM-08-1</strain>
    </source>
</reference>
<keyword evidence="2" id="KW-1185">Reference proteome</keyword>